<evidence type="ECO:0000259" key="6">
    <source>
        <dbReference type="Pfam" id="PF00732"/>
    </source>
</evidence>
<keyword evidence="4" id="KW-0274">FAD</keyword>
<accession>A0ABY9M1K9</accession>
<dbReference type="SUPFAM" id="SSF54373">
    <property type="entry name" value="FAD-linked reductases, C-terminal domain"/>
    <property type="match status" value="1"/>
</dbReference>
<proteinExistence type="inferred from homology"/>
<dbReference type="InterPro" id="IPR007867">
    <property type="entry name" value="GMC_OxRtase_C"/>
</dbReference>
<keyword evidence="3" id="KW-0285">Flavoprotein</keyword>
<dbReference type="Gene3D" id="3.50.50.60">
    <property type="entry name" value="FAD/NAD(P)-binding domain"/>
    <property type="match status" value="2"/>
</dbReference>
<name>A0ABY9M1K9_9BURK</name>
<comment type="cofactor">
    <cofactor evidence="1">
        <name>FAD</name>
        <dbReference type="ChEBI" id="CHEBI:57692"/>
    </cofactor>
</comment>
<evidence type="ECO:0000256" key="1">
    <source>
        <dbReference type="ARBA" id="ARBA00001974"/>
    </source>
</evidence>
<dbReference type="Pfam" id="PF05199">
    <property type="entry name" value="GMC_oxred_C"/>
    <property type="match status" value="1"/>
</dbReference>
<evidence type="ECO:0000256" key="3">
    <source>
        <dbReference type="ARBA" id="ARBA00022630"/>
    </source>
</evidence>
<sequence>MTDILSADVIVVGSGICGALAAARLRNAGLSVIVLEAGPPITRAELVARYRASPRKGDFMSPYPPTAAAPHPIYQPVPNNYLEQVGPALYAAEYIRILGGTTWHWAAQAWRVLPNDMKIKTLYGVGFDWPMTYDELEPYYFQAEEICGVSGPINNGSPRTRPFPMEPVTPSWLEQRFTARLAGTPYEAITNTTARNSRPYDGRPACCGNNNCMPICPIDAQYHGGLAAASAEVAGARIITNAIVYRIEHDEKGRIAAVHYYDPERGSHRVTGKYFMVAANGIETPKLLLLSKSDKYPNGLANSSDMVGRHLMDHPSNSLTFDAEDELWPGRGPMSPSSIQGMRDGAFRSESAAFRIDISNSSRVWGISEDLTKKGVYGPAFKEQLRRRSAHEVSIKNVLEQLPDPANRVMLSDHRDALGIPTPKIYYSFNDYVHRGMAHAKQAYIEIARLMGGTNLRHSPDGKYGNNQHITGTVRMGDTASDSVVDKFGRTHDHENLFIASTGVMPTAATVNSTLTAVALALHTADHLIATAARG</sequence>
<dbReference type="Proteomes" id="UP001234798">
    <property type="component" value="Chromosome"/>
</dbReference>
<evidence type="ECO:0000259" key="7">
    <source>
        <dbReference type="Pfam" id="PF05199"/>
    </source>
</evidence>
<dbReference type="Pfam" id="PF13450">
    <property type="entry name" value="NAD_binding_8"/>
    <property type="match status" value="1"/>
</dbReference>
<evidence type="ECO:0000313" key="8">
    <source>
        <dbReference type="EMBL" id="WMD20888.1"/>
    </source>
</evidence>
<dbReference type="InterPro" id="IPR000172">
    <property type="entry name" value="GMC_OxRdtase_N"/>
</dbReference>
<dbReference type="SUPFAM" id="SSF51905">
    <property type="entry name" value="FAD/NAD(P)-binding domain"/>
    <property type="match status" value="1"/>
</dbReference>
<keyword evidence="9" id="KW-1185">Reference proteome</keyword>
<protein>
    <submittedName>
        <fullName evidence="8">GMC family oxidoreductase</fullName>
    </submittedName>
</protein>
<keyword evidence="5" id="KW-0560">Oxidoreductase</keyword>
<evidence type="ECO:0000256" key="4">
    <source>
        <dbReference type="ARBA" id="ARBA00022827"/>
    </source>
</evidence>
<comment type="similarity">
    <text evidence="2">Belongs to the GMC oxidoreductase family.</text>
</comment>
<evidence type="ECO:0000256" key="2">
    <source>
        <dbReference type="ARBA" id="ARBA00010790"/>
    </source>
</evidence>
<dbReference type="InterPro" id="IPR051473">
    <property type="entry name" value="P2Ox-like"/>
</dbReference>
<feature type="domain" description="Glucose-methanol-choline oxidoreductase N-terminal" evidence="6">
    <location>
        <begin position="233"/>
        <end position="315"/>
    </location>
</feature>
<dbReference type="Pfam" id="PF00732">
    <property type="entry name" value="GMC_oxred_N"/>
    <property type="match status" value="1"/>
</dbReference>
<evidence type="ECO:0000313" key="9">
    <source>
        <dbReference type="Proteomes" id="UP001234798"/>
    </source>
</evidence>
<dbReference type="InterPro" id="IPR036188">
    <property type="entry name" value="FAD/NAD-bd_sf"/>
</dbReference>
<evidence type="ECO:0000256" key="5">
    <source>
        <dbReference type="ARBA" id="ARBA00023002"/>
    </source>
</evidence>
<dbReference type="RefSeq" id="WP_306944428.1">
    <property type="nucleotide sequence ID" value="NZ_CP132976.1"/>
</dbReference>
<reference evidence="8 9" key="1">
    <citation type="submission" date="2023-08" db="EMBL/GenBank/DDBJ databases">
        <title>Achromobacter seleniivolatilans sp. nov., isolated from seleniferous soil.</title>
        <authorList>
            <person name="Zhang S."/>
            <person name="Li K."/>
            <person name="Peng J."/>
            <person name="Zhao Q."/>
            <person name="Wang H."/>
            <person name="Guo Y."/>
        </authorList>
    </citation>
    <scope>NUCLEOTIDE SEQUENCE [LARGE SCALE GENOMIC DNA]</scope>
    <source>
        <strain evidence="8 9">R39</strain>
    </source>
</reference>
<dbReference type="EMBL" id="CP132976">
    <property type="protein sequence ID" value="WMD20888.1"/>
    <property type="molecule type" value="Genomic_DNA"/>
</dbReference>
<dbReference type="PANTHER" id="PTHR42784:SF1">
    <property type="entry name" value="PYRANOSE 2-OXIDASE"/>
    <property type="match status" value="1"/>
</dbReference>
<gene>
    <name evidence="8" type="ORF">RAS12_00525</name>
</gene>
<feature type="domain" description="Glucose-methanol-choline oxidoreductase C-terminal" evidence="7">
    <location>
        <begin position="403"/>
        <end position="521"/>
    </location>
</feature>
<dbReference type="PANTHER" id="PTHR42784">
    <property type="entry name" value="PYRANOSE 2-OXIDASE"/>
    <property type="match status" value="1"/>
</dbReference>
<organism evidence="8 9">
    <name type="scientific">Achromobacter seleniivolatilans</name>
    <dbReference type="NCBI Taxonomy" id="3047478"/>
    <lineage>
        <taxon>Bacteria</taxon>
        <taxon>Pseudomonadati</taxon>
        <taxon>Pseudomonadota</taxon>
        <taxon>Betaproteobacteria</taxon>
        <taxon>Burkholderiales</taxon>
        <taxon>Alcaligenaceae</taxon>
        <taxon>Achromobacter</taxon>
    </lineage>
</organism>